<evidence type="ECO:0000256" key="1">
    <source>
        <dbReference type="ARBA" id="ARBA00010884"/>
    </source>
</evidence>
<evidence type="ECO:0000259" key="4">
    <source>
        <dbReference type="Pfam" id="PF00561"/>
    </source>
</evidence>
<dbReference type="AlphaFoldDB" id="A0A382G4D1"/>
<evidence type="ECO:0000256" key="2">
    <source>
        <dbReference type="ARBA" id="ARBA00022487"/>
    </source>
</evidence>
<feature type="domain" description="AB hydrolase-1" evidence="4">
    <location>
        <begin position="71"/>
        <end position="305"/>
    </location>
</feature>
<dbReference type="PANTHER" id="PTHR10794">
    <property type="entry name" value="ABHYDROLASE DOMAIN-CONTAINING PROTEIN"/>
    <property type="match status" value="1"/>
</dbReference>
<evidence type="ECO:0000313" key="5">
    <source>
        <dbReference type="EMBL" id="SVB69769.1"/>
    </source>
</evidence>
<gene>
    <name evidence="5" type="ORF">METZ01_LOCUS222623</name>
</gene>
<dbReference type="SUPFAM" id="SSF53474">
    <property type="entry name" value="alpha/beta-Hydrolases"/>
    <property type="match status" value="1"/>
</dbReference>
<dbReference type="InterPro" id="IPR000952">
    <property type="entry name" value="AB_hydrolase_4_CS"/>
</dbReference>
<dbReference type="NCBIfam" id="NF008218">
    <property type="entry name" value="PRK10985.1"/>
    <property type="match status" value="1"/>
</dbReference>
<dbReference type="Gene3D" id="3.40.50.1820">
    <property type="entry name" value="alpha/beta hydrolase"/>
    <property type="match status" value="1"/>
</dbReference>
<dbReference type="PANTHER" id="PTHR10794:SF94">
    <property type="entry name" value="ESTERASE YHET-RELATED"/>
    <property type="match status" value="1"/>
</dbReference>
<organism evidence="5">
    <name type="scientific">marine metagenome</name>
    <dbReference type="NCBI Taxonomy" id="408172"/>
    <lineage>
        <taxon>unclassified sequences</taxon>
        <taxon>metagenomes</taxon>
        <taxon>ecological metagenomes</taxon>
    </lineage>
</organism>
<proteinExistence type="inferred from homology"/>
<dbReference type="GO" id="GO:0034338">
    <property type="term" value="F:short-chain carboxylesterase activity"/>
    <property type="evidence" value="ECO:0007669"/>
    <property type="project" value="TreeGrafter"/>
</dbReference>
<keyword evidence="2" id="KW-0719">Serine esterase</keyword>
<accession>A0A382G4D1</accession>
<dbReference type="InterPro" id="IPR012020">
    <property type="entry name" value="ABHD4"/>
</dbReference>
<dbReference type="PIRSF" id="PIRSF005211">
    <property type="entry name" value="Ab_hydro_YheT"/>
    <property type="match status" value="1"/>
</dbReference>
<dbReference type="InterPro" id="IPR029058">
    <property type="entry name" value="AB_hydrolase_fold"/>
</dbReference>
<feature type="non-terminal residue" evidence="5">
    <location>
        <position position="306"/>
    </location>
</feature>
<keyword evidence="3" id="KW-0378">Hydrolase</keyword>
<evidence type="ECO:0000256" key="3">
    <source>
        <dbReference type="ARBA" id="ARBA00022801"/>
    </source>
</evidence>
<name>A0A382G4D1_9ZZZZ</name>
<dbReference type="Pfam" id="PF00561">
    <property type="entry name" value="Abhydrolase_1"/>
    <property type="match status" value="1"/>
</dbReference>
<dbReference type="InterPro" id="IPR050960">
    <property type="entry name" value="AB_hydrolase_4_sf"/>
</dbReference>
<protein>
    <recommendedName>
        <fullName evidence="4">AB hydrolase-1 domain-containing protein</fullName>
    </recommendedName>
</protein>
<dbReference type="InterPro" id="IPR000073">
    <property type="entry name" value="AB_hydrolase_1"/>
</dbReference>
<dbReference type="GO" id="GO:0047372">
    <property type="term" value="F:monoacylglycerol lipase activity"/>
    <property type="evidence" value="ECO:0007669"/>
    <property type="project" value="TreeGrafter"/>
</dbReference>
<dbReference type="EMBL" id="UINC01053353">
    <property type="protein sequence ID" value="SVB69769.1"/>
    <property type="molecule type" value="Genomic_DNA"/>
</dbReference>
<reference evidence="5" key="1">
    <citation type="submission" date="2018-05" db="EMBL/GenBank/DDBJ databases">
        <authorList>
            <person name="Lanie J.A."/>
            <person name="Ng W.-L."/>
            <person name="Kazmierczak K.M."/>
            <person name="Andrzejewski T.M."/>
            <person name="Davidsen T.M."/>
            <person name="Wayne K.J."/>
            <person name="Tettelin H."/>
            <person name="Glass J.I."/>
            <person name="Rusch D."/>
            <person name="Podicherti R."/>
            <person name="Tsui H.-C.T."/>
            <person name="Winkler M.E."/>
        </authorList>
    </citation>
    <scope>NUCLEOTIDE SEQUENCE</scope>
</reference>
<sequence length="306" mass="34695">MPKKNKYGKITSSEFSTATWLKNKHLQTLFLPIKSLLKNIKIERKIINLPDGDIISIDTIHKSKQQNKSKPLLLILHGLEGSSRSSYAMQLLQYAQKNDWNAAVINSRDCGGCHNKLPRRYHAGETSDLKFIVEKIHQEGYMGKIYAVGYSLGGNVLLKYLGEQGEDTFISAAVAISVPLDLHMSSLALNQNFSKIYQFYLLNCMKKAIRRKFNKFNSPFEWSDAMNAKTFSQFDNIVTAPLHGFNSKNDYYELCSSKYFLRKIKIPTLIINSRDDPFMLPEMIPDTNNLSNSVQLEISDSGGHVG</sequence>
<dbReference type="PROSITE" id="PS01133">
    <property type="entry name" value="UPF0017"/>
    <property type="match status" value="1"/>
</dbReference>
<comment type="similarity">
    <text evidence="1">Belongs to the AB hydrolase superfamily. AB hydrolase 4 family.</text>
</comment>